<sequence>MNYTKEQLDELWIKSRRRYETLIAEYRRTHKVPSRGIISTPEIDAERAEQKRLRKEYFKLKDKNEL</sequence>
<protein>
    <submittedName>
        <fullName evidence="1">Uncharacterized protein</fullName>
    </submittedName>
</protein>
<accession>A0A948T2R9</accession>
<dbReference type="AlphaFoldDB" id="A0A948T2R9"/>
<name>A0A948T2R9_9FIRM</name>
<gene>
    <name evidence="1" type="ORF">H9882_05325</name>
</gene>
<reference evidence="1" key="2">
    <citation type="submission" date="2021-04" db="EMBL/GenBank/DDBJ databases">
        <authorList>
            <person name="Gilroy R."/>
        </authorList>
    </citation>
    <scope>NUCLEOTIDE SEQUENCE</scope>
    <source>
        <strain evidence="1">B5_2728</strain>
    </source>
</reference>
<reference evidence="1" key="1">
    <citation type="journal article" date="2021" name="PeerJ">
        <title>Extensive microbial diversity within the chicken gut microbiome revealed by metagenomics and culture.</title>
        <authorList>
            <person name="Gilroy R."/>
            <person name="Ravi A."/>
            <person name="Getino M."/>
            <person name="Pursley I."/>
            <person name="Horton D.L."/>
            <person name="Alikhan N.F."/>
            <person name="Baker D."/>
            <person name="Gharbi K."/>
            <person name="Hall N."/>
            <person name="Watson M."/>
            <person name="Adriaenssens E.M."/>
            <person name="Foster-Nyarko E."/>
            <person name="Jarju S."/>
            <person name="Secka A."/>
            <person name="Antonio M."/>
            <person name="Oren A."/>
            <person name="Chaudhuri R.R."/>
            <person name="La Ragione R."/>
            <person name="Hildebrand F."/>
            <person name="Pallen M.J."/>
        </authorList>
    </citation>
    <scope>NUCLEOTIDE SEQUENCE</scope>
    <source>
        <strain evidence="1">B5_2728</strain>
    </source>
</reference>
<dbReference type="EMBL" id="JAHLFP010000043">
    <property type="protein sequence ID" value="MBU3806297.1"/>
    <property type="molecule type" value="Genomic_DNA"/>
</dbReference>
<evidence type="ECO:0000313" key="1">
    <source>
        <dbReference type="EMBL" id="MBU3806297.1"/>
    </source>
</evidence>
<comment type="caution">
    <text evidence="1">The sequence shown here is derived from an EMBL/GenBank/DDBJ whole genome shotgun (WGS) entry which is preliminary data.</text>
</comment>
<proteinExistence type="predicted"/>
<evidence type="ECO:0000313" key="2">
    <source>
        <dbReference type="Proteomes" id="UP000713596"/>
    </source>
</evidence>
<dbReference type="Proteomes" id="UP000713596">
    <property type="component" value="Unassembled WGS sequence"/>
</dbReference>
<organism evidence="1 2">
    <name type="scientific">Candidatus Allofournierella pullistercoris</name>
    <dbReference type="NCBI Taxonomy" id="2838597"/>
    <lineage>
        <taxon>Bacteria</taxon>
        <taxon>Bacillati</taxon>
        <taxon>Bacillota</taxon>
        <taxon>Clostridia</taxon>
        <taxon>Eubacteriales</taxon>
        <taxon>Oscillospiraceae</taxon>
        <taxon>Allofournierella</taxon>
    </lineage>
</organism>